<proteinExistence type="predicted"/>
<name>A0A0C2SCI8_9BACL</name>
<evidence type="ECO:0000313" key="2">
    <source>
        <dbReference type="EMBL" id="KIL51679.1"/>
    </source>
</evidence>
<evidence type="ECO:0000313" key="3">
    <source>
        <dbReference type="Proteomes" id="UP000031950"/>
    </source>
</evidence>
<reference evidence="2 3" key="1">
    <citation type="submission" date="2015-01" db="EMBL/GenBank/DDBJ databases">
        <title>Genome sequence of Jeotgalibacillus alimentarius.</title>
        <authorList>
            <person name="Goh K.M."/>
            <person name="Chan K.-G."/>
            <person name="Yaakop A.S."/>
            <person name="Ee R."/>
            <person name="Gan H.M."/>
            <person name="Chan C.S."/>
        </authorList>
    </citation>
    <scope>NUCLEOTIDE SEQUENCE [LARGE SCALE GENOMIC DNA]</scope>
    <source>
        <strain evidence="2 3">YKJ-13</strain>
    </source>
</reference>
<feature type="transmembrane region" description="Helical" evidence="1">
    <location>
        <begin position="47"/>
        <end position="68"/>
    </location>
</feature>
<gene>
    <name evidence="2" type="ORF">KP77_11910</name>
</gene>
<keyword evidence="1" id="KW-0472">Membrane</keyword>
<keyword evidence="1" id="KW-0812">Transmembrane</keyword>
<dbReference type="AlphaFoldDB" id="A0A0C2SCI8"/>
<dbReference type="EMBL" id="JXRQ01000015">
    <property type="protein sequence ID" value="KIL51679.1"/>
    <property type="molecule type" value="Genomic_DNA"/>
</dbReference>
<keyword evidence="3" id="KW-1185">Reference proteome</keyword>
<evidence type="ECO:0000256" key="1">
    <source>
        <dbReference type="SAM" id="Phobius"/>
    </source>
</evidence>
<dbReference type="RefSeq" id="WP_235420676.1">
    <property type="nucleotide sequence ID" value="NZ_JXRQ01000015.1"/>
</dbReference>
<accession>A0A0C2SCI8</accession>
<sequence>MDSKGAKLDKRKESWKFWDAVFTSGLASLFKDTQEARNDDVLFRSCLLQLLFGVIFAGVLFAVVFWLIN</sequence>
<protein>
    <submittedName>
        <fullName evidence="2">Uncharacterized protein</fullName>
    </submittedName>
</protein>
<dbReference type="PATRIC" id="fig|135826.4.peg.1187"/>
<comment type="caution">
    <text evidence="2">The sequence shown here is derived from an EMBL/GenBank/DDBJ whole genome shotgun (WGS) entry which is preliminary data.</text>
</comment>
<keyword evidence="1" id="KW-1133">Transmembrane helix</keyword>
<dbReference type="Proteomes" id="UP000031950">
    <property type="component" value="Unassembled WGS sequence"/>
</dbReference>
<organism evidence="2 3">
    <name type="scientific">Jeotgalibacillus alimentarius</name>
    <dbReference type="NCBI Taxonomy" id="135826"/>
    <lineage>
        <taxon>Bacteria</taxon>
        <taxon>Bacillati</taxon>
        <taxon>Bacillota</taxon>
        <taxon>Bacilli</taxon>
        <taxon>Bacillales</taxon>
        <taxon>Caryophanaceae</taxon>
        <taxon>Jeotgalibacillus</taxon>
    </lineage>
</organism>